<keyword evidence="2" id="KW-1185">Reference proteome</keyword>
<reference evidence="1" key="1">
    <citation type="journal article" date="2023" name="Mol. Phylogenet. Evol.">
        <title>Genome-scale phylogeny and comparative genomics of the fungal order Sordariales.</title>
        <authorList>
            <person name="Hensen N."/>
            <person name="Bonometti L."/>
            <person name="Westerberg I."/>
            <person name="Brannstrom I.O."/>
            <person name="Guillou S."/>
            <person name="Cros-Aarteil S."/>
            <person name="Calhoun S."/>
            <person name="Haridas S."/>
            <person name="Kuo A."/>
            <person name="Mondo S."/>
            <person name="Pangilinan J."/>
            <person name="Riley R."/>
            <person name="LaButti K."/>
            <person name="Andreopoulos B."/>
            <person name="Lipzen A."/>
            <person name="Chen C."/>
            <person name="Yan M."/>
            <person name="Daum C."/>
            <person name="Ng V."/>
            <person name="Clum A."/>
            <person name="Steindorff A."/>
            <person name="Ohm R.A."/>
            <person name="Martin F."/>
            <person name="Silar P."/>
            <person name="Natvig D.O."/>
            <person name="Lalanne C."/>
            <person name="Gautier V."/>
            <person name="Ament-Velasquez S.L."/>
            <person name="Kruys A."/>
            <person name="Hutchinson M.I."/>
            <person name="Powell A.J."/>
            <person name="Barry K."/>
            <person name="Miller A.N."/>
            <person name="Grigoriev I.V."/>
            <person name="Debuchy R."/>
            <person name="Gladieux P."/>
            <person name="Hiltunen Thoren M."/>
            <person name="Johannesson H."/>
        </authorList>
    </citation>
    <scope>NUCLEOTIDE SEQUENCE</scope>
    <source>
        <strain evidence="1">PSN243</strain>
    </source>
</reference>
<name>A0AAV9GUB0_9PEZI</name>
<evidence type="ECO:0008006" key="3">
    <source>
        <dbReference type="Google" id="ProtNLM"/>
    </source>
</evidence>
<dbReference type="AlphaFoldDB" id="A0AAV9GUB0"/>
<sequence>MTIRGQFWYPRPLWAPSPPPPPPNTKKESCLNRHQIDSLHVWTVTEFLYQRTNISLTGMYGPGIFADGLPYPHSTTLTLTLRNEANDYTTTCTHTSPSLPTPLSPSQWLPCNPPIPPHTFPRYVPTTHISFNPLTGELRLNQTWYCAPTQSATPFQVAALGSTSHAYDKFIGGHSSSTATNVVCGNLIAPLWCNITYTADWWSLGGDRDGKGTPIRVGTNFGRDVTVTRLPGDAFRAPEPEEGRWSCTVNSLGRGPVKWRLQVDRYLALTAWYGYGREDVTYTRVRFDLNSSVFWGREGGGIVKGVGNERSADSGRGTAYLGSWESAMVRTTPWVASWDPSWTFRSGERYGGEARYEDLGWDVYNVLDWSVRFDVPTGYMELKHSWYCDDMNPGDPFGNDTAGLEEGIVCLPTGGNTVVVTPVVTAEALHRQKIPDPK</sequence>
<reference evidence="1" key="2">
    <citation type="submission" date="2023-05" db="EMBL/GenBank/DDBJ databases">
        <authorList>
            <consortium name="Lawrence Berkeley National Laboratory"/>
            <person name="Steindorff A."/>
            <person name="Hensen N."/>
            <person name="Bonometti L."/>
            <person name="Westerberg I."/>
            <person name="Brannstrom I.O."/>
            <person name="Guillou S."/>
            <person name="Cros-Aarteil S."/>
            <person name="Calhoun S."/>
            <person name="Haridas S."/>
            <person name="Kuo A."/>
            <person name="Mondo S."/>
            <person name="Pangilinan J."/>
            <person name="Riley R."/>
            <person name="Labutti K."/>
            <person name="Andreopoulos B."/>
            <person name="Lipzen A."/>
            <person name="Chen C."/>
            <person name="Yanf M."/>
            <person name="Daum C."/>
            <person name="Ng V."/>
            <person name="Clum A."/>
            <person name="Ohm R."/>
            <person name="Martin F."/>
            <person name="Silar P."/>
            <person name="Natvig D."/>
            <person name="Lalanne C."/>
            <person name="Gautier V."/>
            <person name="Ament-Velasquez S.L."/>
            <person name="Kruys A."/>
            <person name="Hutchinson M.I."/>
            <person name="Powell A.J."/>
            <person name="Barry K."/>
            <person name="Miller A.N."/>
            <person name="Grigoriev I.V."/>
            <person name="Debuchy R."/>
            <person name="Gladieux P."/>
            <person name="Thoren M.H."/>
            <person name="Johannesson H."/>
        </authorList>
    </citation>
    <scope>NUCLEOTIDE SEQUENCE</scope>
    <source>
        <strain evidence="1">PSN243</strain>
    </source>
</reference>
<proteinExistence type="predicted"/>
<gene>
    <name evidence="1" type="ORF">QBC34DRAFT_297593</name>
</gene>
<comment type="caution">
    <text evidence="1">The sequence shown here is derived from an EMBL/GenBank/DDBJ whole genome shotgun (WGS) entry which is preliminary data.</text>
</comment>
<dbReference type="Proteomes" id="UP001321760">
    <property type="component" value="Unassembled WGS sequence"/>
</dbReference>
<organism evidence="1 2">
    <name type="scientific">Podospora aff. communis PSN243</name>
    <dbReference type="NCBI Taxonomy" id="3040156"/>
    <lineage>
        <taxon>Eukaryota</taxon>
        <taxon>Fungi</taxon>
        <taxon>Dikarya</taxon>
        <taxon>Ascomycota</taxon>
        <taxon>Pezizomycotina</taxon>
        <taxon>Sordariomycetes</taxon>
        <taxon>Sordariomycetidae</taxon>
        <taxon>Sordariales</taxon>
        <taxon>Podosporaceae</taxon>
        <taxon>Podospora</taxon>
    </lineage>
</organism>
<protein>
    <recommendedName>
        <fullName evidence="3">Ig-like domain-containing protein</fullName>
    </recommendedName>
</protein>
<evidence type="ECO:0000313" key="2">
    <source>
        <dbReference type="Proteomes" id="UP001321760"/>
    </source>
</evidence>
<accession>A0AAV9GUB0</accession>
<evidence type="ECO:0000313" key="1">
    <source>
        <dbReference type="EMBL" id="KAK4450171.1"/>
    </source>
</evidence>
<dbReference type="EMBL" id="MU865933">
    <property type="protein sequence ID" value="KAK4450171.1"/>
    <property type="molecule type" value="Genomic_DNA"/>
</dbReference>